<dbReference type="Proteomes" id="UP000053664">
    <property type="component" value="Unassembled WGS sequence"/>
</dbReference>
<dbReference type="HOGENOM" id="CLU_037983_0_0_1"/>
<reference evidence="3 4" key="1">
    <citation type="journal article" date="2013" name="Plant Cell">
        <title>The transition from a phytopathogenic smut ancestor to an anamorphic biocontrol agent deciphered by comparative whole-genome analysis.</title>
        <authorList>
            <person name="Lefebvre F."/>
            <person name="Joly D.L."/>
            <person name="Labbe C."/>
            <person name="Teichmann B."/>
            <person name="Linning R."/>
            <person name="Belzile F."/>
            <person name="Bakkeren G."/>
            <person name="Belanger R.R."/>
        </authorList>
    </citation>
    <scope>NUCLEOTIDE SEQUENCE [LARGE SCALE GENOMIC DNA]</scope>
    <source>
        <strain evidence="3 4">PF-1</strain>
    </source>
</reference>
<gene>
    <name evidence="3" type="ORF">PFL1_03721</name>
</gene>
<sequence length="506" mass="54533">MPHETAEERAERQARLSRAMGAMFLQDKVERLERDVQHPPFSRGMARSRSGPNHARRLAQPSQPPSAPFEGSVRVMTRSSTGPGIIRLPADADVAPRAAIALPTKLYLLDTSVLVYSLRTVHEWLKDPRIQLVIPLEAINNLDLLKKGNEPVNVAARKATRFLEEKMQPGPRQAGNAGLFCQKELERADLSRLEARRRVIRETERASAPQEGLQGASLEATEPGDDTDEATSDEDIHSPGLCPRFIAELLSAAVYFDELLAGGAQPGPSRKQDLSIAVAFDEELPSTETLRDKVAYAERADGRLSAEWLRALGLEVQALPVGRSWRGQQGARPSGPSAADVADAPMILKRPAATGADRTMPNPSAAPEGILVPPVGSVRKQPSLQQTLRPSTSALDTSTPNAAGGSPRFGHVSILKSRAAVNRSQDSFQSQGTSVHSPLVASRNASTTSLSRPSFELLSNEGDVDDTASSSTSSRNLGMTRIGSRAKVSSSKTAAERMEEYLKSLS</sequence>
<feature type="region of interest" description="Disordered" evidence="1">
    <location>
        <begin position="33"/>
        <end position="71"/>
    </location>
</feature>
<dbReference type="eggNOG" id="ENOG502SC47">
    <property type="taxonomic scope" value="Eukaryota"/>
</dbReference>
<name>A0A061HE84_9BASI</name>
<dbReference type="KEGG" id="pfp:PFL1_03721"/>
<feature type="region of interest" description="Disordered" evidence="1">
    <location>
        <begin position="423"/>
        <end position="506"/>
    </location>
</feature>
<dbReference type="AlphaFoldDB" id="A0A061HE84"/>
<feature type="compositionally biased region" description="Acidic residues" evidence="1">
    <location>
        <begin position="222"/>
        <end position="233"/>
    </location>
</feature>
<feature type="compositionally biased region" description="Polar residues" evidence="1">
    <location>
        <begin position="443"/>
        <end position="452"/>
    </location>
</feature>
<evidence type="ECO:0000313" key="3">
    <source>
        <dbReference type="EMBL" id="EPQ28921.1"/>
    </source>
</evidence>
<evidence type="ECO:0000259" key="2">
    <source>
        <dbReference type="Pfam" id="PF13638"/>
    </source>
</evidence>
<evidence type="ECO:0000313" key="4">
    <source>
        <dbReference type="Proteomes" id="UP000053664"/>
    </source>
</evidence>
<organism evidence="3 4">
    <name type="scientific">Pseudozyma flocculosa PF-1</name>
    <dbReference type="NCBI Taxonomy" id="1277687"/>
    <lineage>
        <taxon>Eukaryota</taxon>
        <taxon>Fungi</taxon>
        <taxon>Dikarya</taxon>
        <taxon>Basidiomycota</taxon>
        <taxon>Ustilaginomycotina</taxon>
        <taxon>Ustilaginomycetes</taxon>
        <taxon>Ustilaginales</taxon>
        <taxon>Ustilaginaceae</taxon>
        <taxon>Pseudozyma</taxon>
    </lineage>
</organism>
<feature type="region of interest" description="Disordered" evidence="1">
    <location>
        <begin position="201"/>
        <end position="238"/>
    </location>
</feature>
<dbReference type="RefSeq" id="XP_007879431.1">
    <property type="nucleotide sequence ID" value="XM_007881240.1"/>
</dbReference>
<proteinExistence type="predicted"/>
<accession>A0A061HE84</accession>
<evidence type="ECO:0000256" key="1">
    <source>
        <dbReference type="SAM" id="MobiDB-lite"/>
    </source>
</evidence>
<dbReference type="GeneID" id="19317829"/>
<feature type="compositionally biased region" description="Basic and acidic residues" evidence="1">
    <location>
        <begin position="494"/>
        <end position="506"/>
    </location>
</feature>
<dbReference type="Pfam" id="PF13638">
    <property type="entry name" value="PIN_4"/>
    <property type="match status" value="1"/>
</dbReference>
<feature type="domain" description="PIN" evidence="2">
    <location>
        <begin position="107"/>
        <end position="186"/>
    </location>
</feature>
<protein>
    <recommendedName>
        <fullName evidence="2">PIN domain-containing protein</fullName>
    </recommendedName>
</protein>
<dbReference type="Gene3D" id="3.40.50.1010">
    <property type="entry name" value="5'-nuclease"/>
    <property type="match status" value="1"/>
</dbReference>
<feature type="compositionally biased region" description="Polar residues" evidence="1">
    <location>
        <begin position="423"/>
        <end position="436"/>
    </location>
</feature>
<dbReference type="OrthoDB" id="69928at2759"/>
<dbReference type="EMBL" id="KE361633">
    <property type="protein sequence ID" value="EPQ28921.1"/>
    <property type="molecule type" value="Genomic_DNA"/>
</dbReference>
<feature type="region of interest" description="Disordered" evidence="1">
    <location>
        <begin position="354"/>
        <end position="409"/>
    </location>
</feature>
<dbReference type="InterPro" id="IPR002716">
    <property type="entry name" value="PIN_dom"/>
</dbReference>
<feature type="compositionally biased region" description="Polar residues" evidence="1">
    <location>
        <begin position="380"/>
        <end position="401"/>
    </location>
</feature>